<proteinExistence type="predicted"/>
<dbReference type="Proteomes" id="UP000266673">
    <property type="component" value="Unassembled WGS sequence"/>
</dbReference>
<comment type="caution">
    <text evidence="1">The sequence shown here is derived from an EMBL/GenBank/DDBJ whole genome shotgun (WGS) entry which is preliminary data.</text>
</comment>
<name>A0A397UFA6_9GLOM</name>
<dbReference type="OrthoDB" id="2447778at2759"/>
<reference evidence="1 2" key="1">
    <citation type="submission" date="2018-06" db="EMBL/GenBank/DDBJ databases">
        <title>Comparative genomics reveals the genomic features of Rhizophagus irregularis, R. cerebriforme, R. diaphanum and Gigaspora rosea, and their symbiotic lifestyle signature.</title>
        <authorList>
            <person name="Morin E."/>
            <person name="San Clemente H."/>
            <person name="Chen E.C.H."/>
            <person name="De La Providencia I."/>
            <person name="Hainaut M."/>
            <person name="Kuo A."/>
            <person name="Kohler A."/>
            <person name="Murat C."/>
            <person name="Tang N."/>
            <person name="Roy S."/>
            <person name="Loubradou J."/>
            <person name="Henrissat B."/>
            <person name="Grigoriev I.V."/>
            <person name="Corradi N."/>
            <person name="Roux C."/>
            <person name="Martin F.M."/>
        </authorList>
    </citation>
    <scope>NUCLEOTIDE SEQUENCE [LARGE SCALE GENOMIC DNA]</scope>
    <source>
        <strain evidence="1 2">DAOM 194757</strain>
    </source>
</reference>
<accession>A0A397UFA6</accession>
<evidence type="ECO:0000313" key="1">
    <source>
        <dbReference type="EMBL" id="RIB07469.1"/>
    </source>
</evidence>
<gene>
    <name evidence="1" type="ORF">C2G38_2045984</name>
</gene>
<dbReference type="Gene3D" id="3.40.1310.20">
    <property type="match status" value="1"/>
</dbReference>
<organism evidence="1 2">
    <name type="scientific">Gigaspora rosea</name>
    <dbReference type="NCBI Taxonomy" id="44941"/>
    <lineage>
        <taxon>Eukaryota</taxon>
        <taxon>Fungi</taxon>
        <taxon>Fungi incertae sedis</taxon>
        <taxon>Mucoromycota</taxon>
        <taxon>Glomeromycotina</taxon>
        <taxon>Glomeromycetes</taxon>
        <taxon>Diversisporales</taxon>
        <taxon>Gigasporaceae</taxon>
        <taxon>Gigaspora</taxon>
    </lineage>
</organism>
<sequence length="268" mass="31117">MPITSKSKFQKFNFTLYERLDTIREHIIQIFNTKSCPFLQLWFQFEANKKSLKPGKYHPQGLVKLRKDKQILLGSYDSLTKKGTGIKGYFEANLYVEFANGTNKECLAYTGKDYNQCNNPEHNPNSKKGQKCKCDFKDLSKICNCCTEKCIRTFARISEDPEVAGPFDFLYDEKSNQISKQYYTTVESNDGINTEFDSDPQIESSNRQNNYQYSEDSSVILEPVFELHSDDSDYIRTKKKGKFKEVIEPQVDNNNNIQRTIQSELSRI</sequence>
<protein>
    <submittedName>
        <fullName evidence="1">Uncharacterized protein</fullName>
    </submittedName>
</protein>
<dbReference type="EMBL" id="QKWP01001650">
    <property type="protein sequence ID" value="RIB07469.1"/>
    <property type="molecule type" value="Genomic_DNA"/>
</dbReference>
<evidence type="ECO:0000313" key="2">
    <source>
        <dbReference type="Proteomes" id="UP000266673"/>
    </source>
</evidence>
<dbReference type="AlphaFoldDB" id="A0A397UFA6"/>
<keyword evidence="2" id="KW-1185">Reference proteome</keyword>